<reference evidence="1" key="1">
    <citation type="submission" date="2023-04" db="EMBL/GenBank/DDBJ databases">
        <title>Isolation and Characterization of Novel Plasmid-specific Phages Infecting Bacteria Carrying Diverse Conjugative Plasmids.</title>
        <authorList>
            <person name="Parra B."/>
            <person name="Cockx B."/>
            <person name="Lutz V.T."/>
            <person name="Bronsted L."/>
            <person name="Smets B.F."/>
            <person name="Dechesne A."/>
        </authorList>
    </citation>
    <scope>NUCLEOTIDE SEQUENCE</scope>
</reference>
<proteinExistence type="predicted"/>
<evidence type="ECO:0000313" key="1">
    <source>
        <dbReference type="EMBL" id="WHS68312.1"/>
    </source>
</evidence>
<accession>A0AAF0RBE1</accession>
<name>A0AAF0RBE1_9CAUD</name>
<organism evidence="1 2">
    <name type="scientific">phage PKM.Lu.22.1</name>
    <dbReference type="NCBI Taxonomy" id="3049197"/>
    <lineage>
        <taxon>Viruses</taxon>
        <taxon>Duplodnaviria</taxon>
        <taxon>Heunggongvirae</taxon>
        <taxon>Uroviricota</taxon>
        <taxon>Caudoviricetes</taxon>
        <taxon>Grimontviridae</taxon>
    </lineage>
</organism>
<protein>
    <submittedName>
        <fullName evidence="1">Uncharacterized protein</fullName>
    </submittedName>
</protein>
<evidence type="ECO:0000313" key="2">
    <source>
        <dbReference type="Proteomes" id="UP001223176"/>
    </source>
</evidence>
<dbReference type="Proteomes" id="UP001223176">
    <property type="component" value="Segment"/>
</dbReference>
<sequence>MINFLRKLFRKKERNLQDFLYQYYHIHDSLKPPEWVDFHNGLCSNSISYSSYYGLRSNTAIMRQLINLFKEDNLDPDFPFGSNRYLEDQNYRKHHLNLHRLEWIKDTLKNKFGVKV</sequence>
<keyword evidence="2" id="KW-1185">Reference proteome</keyword>
<dbReference type="EMBL" id="OQ829281">
    <property type="protein sequence ID" value="WHS68312.1"/>
    <property type="molecule type" value="Genomic_DNA"/>
</dbReference>